<proteinExistence type="predicted"/>
<evidence type="ECO:0000313" key="3">
    <source>
        <dbReference type="Proteomes" id="UP000663829"/>
    </source>
</evidence>
<gene>
    <name evidence="1" type="ORF">GPM918_LOCUS32117</name>
    <name evidence="2" type="ORF">SRO942_LOCUS32775</name>
</gene>
<sequence length="63" mass="6928">IHLALEEPFAKVAVETGTQANPGQNDIMASTDVIYQRSDDATINLLTVEMKDLLACQQNLPRD</sequence>
<protein>
    <submittedName>
        <fullName evidence="1">Uncharacterized protein</fullName>
    </submittedName>
</protein>
<evidence type="ECO:0000313" key="1">
    <source>
        <dbReference type="EMBL" id="CAF1376573.1"/>
    </source>
</evidence>
<organism evidence="1 3">
    <name type="scientific">Didymodactylos carnosus</name>
    <dbReference type="NCBI Taxonomy" id="1234261"/>
    <lineage>
        <taxon>Eukaryota</taxon>
        <taxon>Metazoa</taxon>
        <taxon>Spiralia</taxon>
        <taxon>Gnathifera</taxon>
        <taxon>Rotifera</taxon>
        <taxon>Eurotatoria</taxon>
        <taxon>Bdelloidea</taxon>
        <taxon>Philodinida</taxon>
        <taxon>Philodinidae</taxon>
        <taxon>Didymodactylos</taxon>
    </lineage>
</organism>
<dbReference type="EMBL" id="CAJNOQ010016191">
    <property type="protein sequence ID" value="CAF1376573.1"/>
    <property type="molecule type" value="Genomic_DNA"/>
</dbReference>
<dbReference type="AlphaFoldDB" id="A0A815J9U1"/>
<reference evidence="1" key="1">
    <citation type="submission" date="2021-02" db="EMBL/GenBank/DDBJ databases">
        <authorList>
            <person name="Nowell W R."/>
        </authorList>
    </citation>
    <scope>NUCLEOTIDE SEQUENCE</scope>
</reference>
<comment type="caution">
    <text evidence="1">The sequence shown here is derived from an EMBL/GenBank/DDBJ whole genome shotgun (WGS) entry which is preliminary data.</text>
</comment>
<dbReference type="EMBL" id="CAJOBC010078640">
    <property type="protein sequence ID" value="CAF4267171.1"/>
    <property type="molecule type" value="Genomic_DNA"/>
</dbReference>
<feature type="non-terminal residue" evidence="1">
    <location>
        <position position="1"/>
    </location>
</feature>
<accession>A0A815J9U1</accession>
<evidence type="ECO:0000313" key="2">
    <source>
        <dbReference type="EMBL" id="CAF4267171.1"/>
    </source>
</evidence>
<name>A0A815J9U1_9BILA</name>
<keyword evidence="3" id="KW-1185">Reference proteome</keyword>
<dbReference type="Proteomes" id="UP000681722">
    <property type="component" value="Unassembled WGS sequence"/>
</dbReference>
<dbReference type="Proteomes" id="UP000663829">
    <property type="component" value="Unassembled WGS sequence"/>
</dbReference>